<dbReference type="InterPro" id="IPR032687">
    <property type="entry name" value="AraC-type_N"/>
</dbReference>
<dbReference type="SUPFAM" id="SSF46689">
    <property type="entry name" value="Homeodomain-like"/>
    <property type="match status" value="1"/>
</dbReference>
<dbReference type="EMBL" id="CU633750">
    <property type="protein sequence ID" value="CAP63646.1"/>
    <property type="molecule type" value="Genomic_DNA"/>
</dbReference>
<dbReference type="GO" id="GO:0003700">
    <property type="term" value="F:DNA-binding transcription factor activity"/>
    <property type="evidence" value="ECO:0007669"/>
    <property type="project" value="InterPro"/>
</dbReference>
<proteinExistence type="predicted"/>
<dbReference type="Pfam" id="PF12625">
    <property type="entry name" value="Arabinose_bd"/>
    <property type="match status" value="1"/>
</dbReference>
<dbReference type="InterPro" id="IPR018060">
    <property type="entry name" value="HTH_AraC"/>
</dbReference>
<protein>
    <submittedName>
        <fullName evidence="5">Transcription factor, putative Helix-turn-helix, AraC type domain</fullName>
    </submittedName>
</protein>
<dbReference type="GO" id="GO:0005829">
    <property type="term" value="C:cytosol"/>
    <property type="evidence" value="ECO:0007669"/>
    <property type="project" value="TreeGrafter"/>
</dbReference>
<gene>
    <name evidence="5" type="ordered locus">RALTA_B0452</name>
</gene>
<dbReference type="KEGG" id="cti:RALTA_B0452"/>
<dbReference type="AlphaFoldDB" id="B2AIP7"/>
<dbReference type="SMART" id="SM00342">
    <property type="entry name" value="HTH_ARAC"/>
    <property type="match status" value="1"/>
</dbReference>
<dbReference type="InterPro" id="IPR009057">
    <property type="entry name" value="Homeodomain-like_sf"/>
</dbReference>
<name>B2AIP7_CUPTR</name>
<dbReference type="PROSITE" id="PS01124">
    <property type="entry name" value="HTH_ARAC_FAMILY_2"/>
    <property type="match status" value="1"/>
</dbReference>
<feature type="domain" description="HTH araC/xylS-type" evidence="4">
    <location>
        <begin position="185"/>
        <end position="286"/>
    </location>
</feature>
<evidence type="ECO:0000313" key="5">
    <source>
        <dbReference type="EMBL" id="CAP63646.1"/>
    </source>
</evidence>
<evidence type="ECO:0000313" key="6">
    <source>
        <dbReference type="Proteomes" id="UP000001692"/>
    </source>
</evidence>
<dbReference type="InterPro" id="IPR020449">
    <property type="entry name" value="Tscrpt_reg_AraC-type_HTH"/>
</dbReference>
<keyword evidence="6" id="KW-1185">Reference proteome</keyword>
<evidence type="ECO:0000256" key="2">
    <source>
        <dbReference type="ARBA" id="ARBA00023125"/>
    </source>
</evidence>
<dbReference type="PRINTS" id="PR00032">
    <property type="entry name" value="HTHARAC"/>
</dbReference>
<dbReference type="eggNOG" id="COG2207">
    <property type="taxonomic scope" value="Bacteria"/>
</dbReference>
<dbReference type="GO" id="GO:0000976">
    <property type="term" value="F:transcription cis-regulatory region binding"/>
    <property type="evidence" value="ECO:0007669"/>
    <property type="project" value="TreeGrafter"/>
</dbReference>
<keyword evidence="2" id="KW-0238">DNA-binding</keyword>
<dbReference type="Gene3D" id="1.10.10.60">
    <property type="entry name" value="Homeodomain-like"/>
    <property type="match status" value="1"/>
</dbReference>
<dbReference type="PROSITE" id="PS00041">
    <property type="entry name" value="HTH_ARAC_FAMILY_1"/>
    <property type="match status" value="1"/>
</dbReference>
<keyword evidence="1" id="KW-0805">Transcription regulation</keyword>
<accession>B2AIP7</accession>
<dbReference type="Pfam" id="PF12833">
    <property type="entry name" value="HTH_18"/>
    <property type="match status" value="1"/>
</dbReference>
<evidence type="ECO:0000259" key="4">
    <source>
        <dbReference type="PROSITE" id="PS01124"/>
    </source>
</evidence>
<evidence type="ECO:0000256" key="1">
    <source>
        <dbReference type="ARBA" id="ARBA00023015"/>
    </source>
</evidence>
<dbReference type="PANTHER" id="PTHR47894">
    <property type="entry name" value="HTH-TYPE TRANSCRIPTIONAL REGULATOR GADX"/>
    <property type="match status" value="1"/>
</dbReference>
<dbReference type="HOGENOM" id="CLU_047522_3_1_4"/>
<sequence>MDALIEAASRVSGSAHLGLELGRHARLTEHGPLGYALLCSGTLDEMLRLAARYYHLIVPVFKMRYERRGSLAEITFMPNAAMPRRTLHFFVEALAVSFQVQLDGVLGADSDGYEIYLSTDAPADVHRLLGNRFVRFRFGQRRIPGVTVKLATSSLDKPLPMANRPGMTAAAAQCEAIGGKQPDNRDLVKFVEMMLHESEGILLTRSDVAASLKVTVRTLNRHLSNQGVTFRDVVQRARSAQACALLEEGNMTISQIASRLGFSEVSNFSRWFRQYNGVSPTRYANRYEPDW</sequence>
<dbReference type="InterPro" id="IPR018062">
    <property type="entry name" value="HTH_AraC-typ_CS"/>
</dbReference>
<organism evidence="5 6">
    <name type="scientific">Cupriavidus taiwanensis (strain DSM 17343 / BCRC 17206 / CCUG 44338 / CIP 107171 / LMG 19424 / R1)</name>
    <name type="common">Ralstonia taiwanensis (strain LMG 19424)</name>
    <dbReference type="NCBI Taxonomy" id="977880"/>
    <lineage>
        <taxon>Bacteria</taxon>
        <taxon>Pseudomonadati</taxon>
        <taxon>Pseudomonadota</taxon>
        <taxon>Betaproteobacteria</taxon>
        <taxon>Burkholderiales</taxon>
        <taxon>Burkholderiaceae</taxon>
        <taxon>Cupriavidus</taxon>
    </lineage>
</organism>
<evidence type="ECO:0000256" key="3">
    <source>
        <dbReference type="ARBA" id="ARBA00023163"/>
    </source>
</evidence>
<reference evidence="5 6" key="1">
    <citation type="journal article" date="2008" name="Genome Res.">
        <title>Genome sequence of the beta-rhizobium Cupriavidus taiwanensis and comparative genomics of rhizobia.</title>
        <authorList>
            <person name="Amadou C."/>
            <person name="Pascal G."/>
            <person name="Mangenot S."/>
            <person name="Glew M."/>
            <person name="Bontemps C."/>
            <person name="Capela D."/>
            <person name="Carrere S."/>
            <person name="Cruveiller S."/>
            <person name="Dossat C."/>
            <person name="Lajus A."/>
            <person name="Marchetti M."/>
            <person name="Poinsot V."/>
            <person name="Rouy Z."/>
            <person name="Servin B."/>
            <person name="Saad M."/>
            <person name="Schenowitz C."/>
            <person name="Barbe V."/>
            <person name="Batut J."/>
            <person name="Medigue C."/>
            <person name="Masson-Boivin C."/>
        </authorList>
    </citation>
    <scope>NUCLEOTIDE SEQUENCE [LARGE SCALE GENOMIC DNA]</scope>
    <source>
        <strain evidence="6">DSM 17343 / BCRC 17206 / CCUG 44338 / CIP 107171 / LMG 19424 / R1</strain>
    </source>
</reference>
<keyword evidence="3" id="KW-0804">Transcription</keyword>
<dbReference type="Proteomes" id="UP000001692">
    <property type="component" value="Chromosome 2"/>
</dbReference>
<dbReference type="PANTHER" id="PTHR47894:SF1">
    <property type="entry name" value="HTH-TYPE TRANSCRIPTIONAL REGULATOR VQSM"/>
    <property type="match status" value="1"/>
</dbReference>